<reference evidence="1 2" key="1">
    <citation type="submission" date="2018-06" db="EMBL/GenBank/DDBJ databases">
        <title>Sphaerisporangium craniellae sp. nov., isolated from a marine sponge in the South China Sea.</title>
        <authorList>
            <person name="Li L."/>
        </authorList>
    </citation>
    <scope>NUCLEOTIDE SEQUENCE [LARGE SCALE GENOMIC DNA]</scope>
    <source>
        <strain evidence="1 2">LHW63015</strain>
    </source>
</reference>
<comment type="caution">
    <text evidence="1">The sequence shown here is derived from an EMBL/GenBank/DDBJ whole genome shotgun (WGS) entry which is preliminary data.</text>
</comment>
<keyword evidence="2" id="KW-1185">Reference proteome</keyword>
<dbReference type="Proteomes" id="UP000253303">
    <property type="component" value="Unassembled WGS sequence"/>
</dbReference>
<dbReference type="EMBL" id="QMEY01000002">
    <property type="protein sequence ID" value="RBQ20883.1"/>
    <property type="molecule type" value="Genomic_DNA"/>
</dbReference>
<gene>
    <name evidence="1" type="ORF">DP939_07410</name>
</gene>
<protein>
    <submittedName>
        <fullName evidence="1">Uncharacterized protein</fullName>
    </submittedName>
</protein>
<sequence>MDRRYPYIGPAEIRDRVVPGCLGREIGSAGDLAVWLAEWPADEREEPFTFVVDAGGALRLAPRRSEHVVCAGGGPVLSAGEMGFVRDGDRWAVREVSNQSTGYCPDVTSWAAVAAALDRAGLDHPGGFTHPIVFRRCPRCGQRNIVKDDHFGCAACETPLPSVWNLGTTG</sequence>
<evidence type="ECO:0000313" key="1">
    <source>
        <dbReference type="EMBL" id="RBQ20883.1"/>
    </source>
</evidence>
<name>A0A366M4Y6_9ACTN</name>
<evidence type="ECO:0000313" key="2">
    <source>
        <dbReference type="Proteomes" id="UP000253303"/>
    </source>
</evidence>
<organism evidence="1 2">
    <name type="scientific">Spongiactinospora rosea</name>
    <dbReference type="NCBI Taxonomy" id="2248750"/>
    <lineage>
        <taxon>Bacteria</taxon>
        <taxon>Bacillati</taxon>
        <taxon>Actinomycetota</taxon>
        <taxon>Actinomycetes</taxon>
        <taxon>Streptosporangiales</taxon>
        <taxon>Streptosporangiaceae</taxon>
        <taxon>Spongiactinospora</taxon>
    </lineage>
</organism>
<dbReference type="RefSeq" id="WP_113979841.1">
    <property type="nucleotide sequence ID" value="NZ_QMEY01000002.1"/>
</dbReference>
<dbReference type="AlphaFoldDB" id="A0A366M4Y6"/>
<accession>A0A366M4Y6</accession>
<dbReference type="OrthoDB" id="189103at2"/>
<proteinExistence type="predicted"/>